<feature type="chain" id="PRO_5016688861" evidence="1">
    <location>
        <begin position="41"/>
        <end position="283"/>
    </location>
</feature>
<organism evidence="2 3">
    <name type="scientific">Moraxella caprae</name>
    <dbReference type="NCBI Taxonomy" id="90240"/>
    <lineage>
        <taxon>Bacteria</taxon>
        <taxon>Pseudomonadati</taxon>
        <taxon>Pseudomonadota</taxon>
        <taxon>Gammaproteobacteria</taxon>
        <taxon>Moraxellales</taxon>
        <taxon>Moraxellaceae</taxon>
        <taxon>Moraxella</taxon>
    </lineage>
</organism>
<evidence type="ECO:0000313" key="3">
    <source>
        <dbReference type="Proteomes" id="UP000254065"/>
    </source>
</evidence>
<protein>
    <submittedName>
        <fullName evidence="2">Uncharacterized protein</fullName>
    </submittedName>
</protein>
<keyword evidence="3" id="KW-1185">Reference proteome</keyword>
<feature type="signal peptide" evidence="1">
    <location>
        <begin position="1"/>
        <end position="40"/>
    </location>
</feature>
<dbReference type="Proteomes" id="UP000254065">
    <property type="component" value="Unassembled WGS sequence"/>
</dbReference>
<evidence type="ECO:0000313" key="2">
    <source>
        <dbReference type="EMBL" id="STZ07977.1"/>
    </source>
</evidence>
<dbReference type="AlphaFoldDB" id="A0A378QZW3"/>
<name>A0A378QZW3_9GAMM</name>
<dbReference type="RefSeq" id="WP_115341041.1">
    <property type="nucleotide sequence ID" value="NZ_UGQB01000004.1"/>
</dbReference>
<evidence type="ECO:0000256" key="1">
    <source>
        <dbReference type="SAM" id="SignalP"/>
    </source>
</evidence>
<accession>A0A378QZW3</accession>
<reference evidence="2 3" key="1">
    <citation type="submission" date="2018-06" db="EMBL/GenBank/DDBJ databases">
        <authorList>
            <consortium name="Pathogen Informatics"/>
            <person name="Doyle S."/>
        </authorList>
    </citation>
    <scope>NUCLEOTIDE SEQUENCE [LARGE SCALE GENOMIC DNA]</scope>
    <source>
        <strain evidence="2 3">NCTC12877</strain>
    </source>
</reference>
<dbReference type="STRING" id="1122244.GCA_000426885_01367"/>
<sequence>MTTYTNRMKHKTVKHKTVKHLMAVAFLGLLSVVIIPQAQAENCSPVIYNGLLGPKFKKVGESNGETIYACMRDDKPYPKITVNDSDIIAGGSQAVGMGNAQKVVDFGVSRVDVDGFDINAVNAPSRYTFKKAGSITEPLNETFQFFTYTDKNGDLVKNNSGPAFYNAYCQGKQAPPYGAVNHWQNIVDYLTNNAQKFLVNGEPATPSYKPIDRHNYQIATKALVVDGTQMTVNLIARKRDGFYYSFVNKDSIYCMMTVGVEASVDLNTARAKDYTLNISYNSN</sequence>
<keyword evidence="1" id="KW-0732">Signal</keyword>
<gene>
    <name evidence="2" type="ORF">NCTC12877_00959</name>
</gene>
<proteinExistence type="predicted"/>
<dbReference type="EMBL" id="UGQB01000004">
    <property type="protein sequence ID" value="STZ07977.1"/>
    <property type="molecule type" value="Genomic_DNA"/>
</dbReference>